<evidence type="ECO:0000313" key="2">
    <source>
        <dbReference type="Proteomes" id="UP000030653"/>
    </source>
</evidence>
<dbReference type="EMBL" id="JH795866">
    <property type="protein sequence ID" value="EJU00843.1"/>
    <property type="molecule type" value="Genomic_DNA"/>
</dbReference>
<dbReference type="RefSeq" id="XP_040627740.1">
    <property type="nucleotide sequence ID" value="XM_040773126.1"/>
</dbReference>
<dbReference type="STRING" id="1858805.M5GAB9"/>
<name>M5GAB9_DACPD</name>
<evidence type="ECO:0008006" key="3">
    <source>
        <dbReference type="Google" id="ProtNLM"/>
    </source>
</evidence>
<dbReference type="HOGENOM" id="CLU_1045930_0_0_1"/>
<dbReference type="GeneID" id="63688188"/>
<keyword evidence="2" id="KW-1185">Reference proteome</keyword>
<gene>
    <name evidence="1" type="ORF">DACRYDRAFT_23158</name>
</gene>
<reference evidence="1 2" key="1">
    <citation type="journal article" date="2012" name="Science">
        <title>The Paleozoic origin of enzymatic lignin decomposition reconstructed from 31 fungal genomes.</title>
        <authorList>
            <person name="Floudas D."/>
            <person name="Binder M."/>
            <person name="Riley R."/>
            <person name="Barry K."/>
            <person name="Blanchette R.A."/>
            <person name="Henrissat B."/>
            <person name="Martinez A.T."/>
            <person name="Otillar R."/>
            <person name="Spatafora J.W."/>
            <person name="Yadav J.S."/>
            <person name="Aerts A."/>
            <person name="Benoit I."/>
            <person name="Boyd A."/>
            <person name="Carlson A."/>
            <person name="Copeland A."/>
            <person name="Coutinho P.M."/>
            <person name="de Vries R.P."/>
            <person name="Ferreira P."/>
            <person name="Findley K."/>
            <person name="Foster B."/>
            <person name="Gaskell J."/>
            <person name="Glotzer D."/>
            <person name="Gorecki P."/>
            <person name="Heitman J."/>
            <person name="Hesse C."/>
            <person name="Hori C."/>
            <person name="Igarashi K."/>
            <person name="Jurgens J.A."/>
            <person name="Kallen N."/>
            <person name="Kersten P."/>
            <person name="Kohler A."/>
            <person name="Kuees U."/>
            <person name="Kumar T.K.A."/>
            <person name="Kuo A."/>
            <person name="LaButti K."/>
            <person name="Larrondo L.F."/>
            <person name="Lindquist E."/>
            <person name="Ling A."/>
            <person name="Lombard V."/>
            <person name="Lucas S."/>
            <person name="Lundell T."/>
            <person name="Martin R."/>
            <person name="McLaughlin D.J."/>
            <person name="Morgenstern I."/>
            <person name="Morin E."/>
            <person name="Murat C."/>
            <person name="Nagy L.G."/>
            <person name="Nolan M."/>
            <person name="Ohm R.A."/>
            <person name="Patyshakuliyeva A."/>
            <person name="Rokas A."/>
            <person name="Ruiz-Duenas F.J."/>
            <person name="Sabat G."/>
            <person name="Salamov A."/>
            <person name="Samejima M."/>
            <person name="Schmutz J."/>
            <person name="Slot J.C."/>
            <person name="St John F."/>
            <person name="Stenlid J."/>
            <person name="Sun H."/>
            <person name="Sun S."/>
            <person name="Syed K."/>
            <person name="Tsang A."/>
            <person name="Wiebenga A."/>
            <person name="Young D."/>
            <person name="Pisabarro A."/>
            <person name="Eastwood D.C."/>
            <person name="Martin F."/>
            <person name="Cullen D."/>
            <person name="Grigoriev I.V."/>
            <person name="Hibbett D.S."/>
        </authorList>
    </citation>
    <scope>NUCLEOTIDE SEQUENCE [LARGE SCALE GENOMIC DNA]</scope>
    <source>
        <strain evidence="1 2">DJM-731 SS1</strain>
    </source>
</reference>
<organism evidence="1 2">
    <name type="scientific">Dacryopinax primogenitus (strain DJM 731)</name>
    <name type="common">Brown rot fungus</name>
    <dbReference type="NCBI Taxonomy" id="1858805"/>
    <lineage>
        <taxon>Eukaryota</taxon>
        <taxon>Fungi</taxon>
        <taxon>Dikarya</taxon>
        <taxon>Basidiomycota</taxon>
        <taxon>Agaricomycotina</taxon>
        <taxon>Dacrymycetes</taxon>
        <taxon>Dacrymycetales</taxon>
        <taxon>Dacrymycetaceae</taxon>
        <taxon>Dacryopinax</taxon>
    </lineage>
</organism>
<dbReference type="OrthoDB" id="3020545at2759"/>
<dbReference type="AlphaFoldDB" id="M5GAB9"/>
<accession>M5GAB9</accession>
<sequence>MAPRRMLPPVSSSLPADVLYGVIDELPPQECLSVLALNKWFLSTFSPSLLRRFMREGTVFYLDLDERDASGIDNRMRNGAPFMIQSVDPDSGAIHIRYPTYDAYGYERNDIHCESDVIRVDPRYRSGPNPGYHRSPAGQINWLQEASRGRVKVLDGETFRARFMQNCQVCHGKRTKCAGCGKAGFSRALSQCGCTIPCPLCVGYEAAVREKDAYEARRAVSRGQPAAPAPGDSIWSVLPKSILLVIREASNSIRLEWKMFTTAPLY</sequence>
<protein>
    <recommendedName>
        <fullName evidence="3">F-box domain-containing protein</fullName>
    </recommendedName>
</protein>
<evidence type="ECO:0000313" key="1">
    <source>
        <dbReference type="EMBL" id="EJU00843.1"/>
    </source>
</evidence>
<dbReference type="Proteomes" id="UP000030653">
    <property type="component" value="Unassembled WGS sequence"/>
</dbReference>
<proteinExistence type="predicted"/>